<dbReference type="InterPro" id="IPR011711">
    <property type="entry name" value="GntR_C"/>
</dbReference>
<evidence type="ECO:0000256" key="1">
    <source>
        <dbReference type="ARBA" id="ARBA00023015"/>
    </source>
</evidence>
<dbReference type="SUPFAM" id="SSF46785">
    <property type="entry name" value="Winged helix' DNA-binding domain"/>
    <property type="match status" value="1"/>
</dbReference>
<dbReference type="SUPFAM" id="SSF48008">
    <property type="entry name" value="GntR ligand-binding domain-like"/>
    <property type="match status" value="1"/>
</dbReference>
<dbReference type="GO" id="GO:0003677">
    <property type="term" value="F:DNA binding"/>
    <property type="evidence" value="ECO:0007669"/>
    <property type="project" value="UniProtKB-KW"/>
</dbReference>
<sequence>MKPNMFNILRDRILYMEYQPGQILNENVLAQEFEVSRSPVRNVLNRLEWEQLVRIIPRTGSMVTEIEFNKIMHVFQVRFECEVLEIQLAANQLNDSHRIVLKTIKERCAALFDNKDRKALVAVDTDLRNMIHEAAGNPVLKEISDRLYAQTFRLWYGAMDKGDWNEEVSSMVEEIRNLSDLIPGRDTKAMGAFRRKVLTDHFDRMRRKFFTH</sequence>
<dbReference type="AlphaFoldDB" id="A0A931CQC7"/>
<evidence type="ECO:0000256" key="2">
    <source>
        <dbReference type="ARBA" id="ARBA00023125"/>
    </source>
</evidence>
<dbReference type="Proteomes" id="UP000706172">
    <property type="component" value="Unassembled WGS sequence"/>
</dbReference>
<protein>
    <submittedName>
        <fullName evidence="5">GntR family transcriptional regulator</fullName>
    </submittedName>
</protein>
<keyword evidence="1" id="KW-0805">Transcription regulation</keyword>
<name>A0A931CQC7_9BACT</name>
<dbReference type="SMART" id="SM00345">
    <property type="entry name" value="HTH_GNTR"/>
    <property type="match status" value="1"/>
</dbReference>
<dbReference type="EMBL" id="JACCQK010000253">
    <property type="protein sequence ID" value="MBG0779247.1"/>
    <property type="molecule type" value="Genomic_DNA"/>
</dbReference>
<evidence type="ECO:0000313" key="6">
    <source>
        <dbReference type="Proteomes" id="UP000706172"/>
    </source>
</evidence>
<dbReference type="CDD" id="cd07377">
    <property type="entry name" value="WHTH_GntR"/>
    <property type="match status" value="1"/>
</dbReference>
<dbReference type="Pfam" id="PF00392">
    <property type="entry name" value="GntR"/>
    <property type="match status" value="1"/>
</dbReference>
<evidence type="ECO:0000259" key="4">
    <source>
        <dbReference type="PROSITE" id="PS50949"/>
    </source>
</evidence>
<dbReference type="GO" id="GO:0003700">
    <property type="term" value="F:DNA-binding transcription factor activity"/>
    <property type="evidence" value="ECO:0007669"/>
    <property type="project" value="InterPro"/>
</dbReference>
<dbReference type="InterPro" id="IPR036390">
    <property type="entry name" value="WH_DNA-bd_sf"/>
</dbReference>
<gene>
    <name evidence="5" type="ORF">H0S81_04910</name>
</gene>
<dbReference type="PROSITE" id="PS50949">
    <property type="entry name" value="HTH_GNTR"/>
    <property type="match status" value="1"/>
</dbReference>
<reference evidence="5" key="1">
    <citation type="submission" date="2020-07" db="EMBL/GenBank/DDBJ databases">
        <title>Severe corrosion of carbon steel in oil field produced water can be linked to methanogenic archaea containing a special type of NiFe hydrogenase.</title>
        <authorList>
            <person name="Lahme S."/>
            <person name="Mand J."/>
            <person name="Longwell J."/>
            <person name="Smith R."/>
            <person name="Enning D."/>
        </authorList>
    </citation>
    <scope>NUCLEOTIDE SEQUENCE</scope>
    <source>
        <strain evidence="5">MIC098Bin6</strain>
    </source>
</reference>
<dbReference type="PANTHER" id="PTHR43537:SF5">
    <property type="entry name" value="UXU OPERON TRANSCRIPTIONAL REGULATOR"/>
    <property type="match status" value="1"/>
</dbReference>
<keyword evidence="2" id="KW-0238">DNA-binding</keyword>
<evidence type="ECO:0000256" key="3">
    <source>
        <dbReference type="ARBA" id="ARBA00023163"/>
    </source>
</evidence>
<organism evidence="5 6">
    <name type="scientific">Desulfotignum balticum</name>
    <dbReference type="NCBI Taxonomy" id="115781"/>
    <lineage>
        <taxon>Bacteria</taxon>
        <taxon>Pseudomonadati</taxon>
        <taxon>Thermodesulfobacteriota</taxon>
        <taxon>Desulfobacteria</taxon>
        <taxon>Desulfobacterales</taxon>
        <taxon>Desulfobacteraceae</taxon>
        <taxon>Desulfotignum</taxon>
    </lineage>
</organism>
<dbReference type="Pfam" id="PF07729">
    <property type="entry name" value="FCD"/>
    <property type="match status" value="1"/>
</dbReference>
<dbReference type="Gene3D" id="1.20.120.530">
    <property type="entry name" value="GntR ligand-binding domain-like"/>
    <property type="match status" value="1"/>
</dbReference>
<proteinExistence type="predicted"/>
<dbReference type="PANTHER" id="PTHR43537">
    <property type="entry name" value="TRANSCRIPTIONAL REGULATOR, GNTR FAMILY"/>
    <property type="match status" value="1"/>
</dbReference>
<dbReference type="InterPro" id="IPR036388">
    <property type="entry name" value="WH-like_DNA-bd_sf"/>
</dbReference>
<evidence type="ECO:0000313" key="5">
    <source>
        <dbReference type="EMBL" id="MBG0779247.1"/>
    </source>
</evidence>
<dbReference type="Gene3D" id="1.10.10.10">
    <property type="entry name" value="Winged helix-like DNA-binding domain superfamily/Winged helix DNA-binding domain"/>
    <property type="match status" value="1"/>
</dbReference>
<feature type="domain" description="HTH gntR-type" evidence="4">
    <location>
        <begin position="1"/>
        <end position="66"/>
    </location>
</feature>
<dbReference type="InterPro" id="IPR008920">
    <property type="entry name" value="TF_FadR/GntR_C"/>
</dbReference>
<comment type="caution">
    <text evidence="5">The sequence shown here is derived from an EMBL/GenBank/DDBJ whole genome shotgun (WGS) entry which is preliminary data.</text>
</comment>
<keyword evidence="3" id="KW-0804">Transcription</keyword>
<dbReference type="InterPro" id="IPR000524">
    <property type="entry name" value="Tscrpt_reg_HTH_GntR"/>
</dbReference>
<accession>A0A931CQC7</accession>